<feature type="compositionally biased region" description="Basic and acidic residues" evidence="1">
    <location>
        <begin position="1"/>
        <end position="21"/>
    </location>
</feature>
<keyword evidence="3" id="KW-1185">Reference proteome</keyword>
<dbReference type="AlphaFoldDB" id="A0AAE0YQ47"/>
<gene>
    <name evidence="2" type="ORF">RRG08_024225</name>
</gene>
<name>A0AAE0YQ47_9GAST</name>
<accession>A0AAE0YQ47</accession>
<proteinExistence type="predicted"/>
<reference evidence="2" key="1">
    <citation type="journal article" date="2023" name="G3 (Bethesda)">
        <title>A reference genome for the long-term kleptoplast-retaining sea slug Elysia crispata morphotype clarki.</title>
        <authorList>
            <person name="Eastman K.E."/>
            <person name="Pendleton A.L."/>
            <person name="Shaikh M.A."/>
            <person name="Suttiyut T."/>
            <person name="Ogas R."/>
            <person name="Tomko P."/>
            <person name="Gavelis G."/>
            <person name="Widhalm J.R."/>
            <person name="Wisecaver J.H."/>
        </authorList>
    </citation>
    <scope>NUCLEOTIDE SEQUENCE</scope>
    <source>
        <strain evidence="2">ECLA1</strain>
    </source>
</reference>
<comment type="caution">
    <text evidence="2">The sequence shown here is derived from an EMBL/GenBank/DDBJ whole genome shotgun (WGS) entry which is preliminary data.</text>
</comment>
<evidence type="ECO:0000256" key="1">
    <source>
        <dbReference type="SAM" id="MobiDB-lite"/>
    </source>
</evidence>
<feature type="compositionally biased region" description="Basic and acidic residues" evidence="1">
    <location>
        <begin position="30"/>
        <end position="53"/>
    </location>
</feature>
<feature type="region of interest" description="Disordered" evidence="1">
    <location>
        <begin position="1"/>
        <end position="53"/>
    </location>
</feature>
<protein>
    <submittedName>
        <fullName evidence="2">Uncharacterized protein</fullName>
    </submittedName>
</protein>
<evidence type="ECO:0000313" key="3">
    <source>
        <dbReference type="Proteomes" id="UP001283361"/>
    </source>
</evidence>
<dbReference type="Proteomes" id="UP001283361">
    <property type="component" value="Unassembled WGS sequence"/>
</dbReference>
<evidence type="ECO:0000313" key="2">
    <source>
        <dbReference type="EMBL" id="KAK3754152.1"/>
    </source>
</evidence>
<organism evidence="2 3">
    <name type="scientific">Elysia crispata</name>
    <name type="common">lettuce slug</name>
    <dbReference type="NCBI Taxonomy" id="231223"/>
    <lineage>
        <taxon>Eukaryota</taxon>
        <taxon>Metazoa</taxon>
        <taxon>Spiralia</taxon>
        <taxon>Lophotrochozoa</taxon>
        <taxon>Mollusca</taxon>
        <taxon>Gastropoda</taxon>
        <taxon>Heterobranchia</taxon>
        <taxon>Euthyneura</taxon>
        <taxon>Panpulmonata</taxon>
        <taxon>Sacoglossa</taxon>
        <taxon>Placobranchoidea</taxon>
        <taxon>Plakobranchidae</taxon>
        <taxon>Elysia</taxon>
    </lineage>
</organism>
<sequence>MGRVKVLESLEVTDHTREAVNEHQNSARVTELEERESGSDSDGHLKDPRGEAGRLGKLDKLLSGHDYGSNLIICRDGGEI</sequence>
<dbReference type="EMBL" id="JAWDGP010005686">
    <property type="protein sequence ID" value="KAK3754152.1"/>
    <property type="molecule type" value="Genomic_DNA"/>
</dbReference>